<dbReference type="VEuPathDB" id="FungiDB:CC77DRAFT_218532"/>
<dbReference type="KEGG" id="aalt:CC77DRAFT_218532"/>
<dbReference type="Proteomes" id="UP000077248">
    <property type="component" value="Unassembled WGS sequence"/>
</dbReference>
<protein>
    <submittedName>
        <fullName evidence="1">Uncharacterized protein</fullName>
    </submittedName>
</protein>
<reference evidence="1 2" key="1">
    <citation type="submission" date="2016-05" db="EMBL/GenBank/DDBJ databases">
        <title>Comparative analysis of secretome profiles of manganese(II)-oxidizing ascomycete fungi.</title>
        <authorList>
            <consortium name="DOE Joint Genome Institute"/>
            <person name="Zeiner C.A."/>
            <person name="Purvine S.O."/>
            <person name="Zink E.M."/>
            <person name="Wu S."/>
            <person name="Pasa-Tolic L."/>
            <person name="Chaput D.L."/>
            <person name="Haridas S."/>
            <person name="Grigoriev I.V."/>
            <person name="Santelli C.M."/>
            <person name="Hansel C.M."/>
        </authorList>
    </citation>
    <scope>NUCLEOTIDE SEQUENCE [LARGE SCALE GENOMIC DNA]</scope>
    <source>
        <strain evidence="1 2">SRC1lrK2f</strain>
    </source>
</reference>
<dbReference type="EMBL" id="KV441484">
    <property type="protein sequence ID" value="OAG18242.1"/>
    <property type="molecule type" value="Genomic_DNA"/>
</dbReference>
<organism evidence="1 2">
    <name type="scientific">Alternaria alternata</name>
    <name type="common">Alternaria rot fungus</name>
    <name type="synonym">Torula alternata</name>
    <dbReference type="NCBI Taxonomy" id="5599"/>
    <lineage>
        <taxon>Eukaryota</taxon>
        <taxon>Fungi</taxon>
        <taxon>Dikarya</taxon>
        <taxon>Ascomycota</taxon>
        <taxon>Pezizomycotina</taxon>
        <taxon>Dothideomycetes</taxon>
        <taxon>Pleosporomycetidae</taxon>
        <taxon>Pleosporales</taxon>
        <taxon>Pleosporineae</taxon>
        <taxon>Pleosporaceae</taxon>
        <taxon>Alternaria</taxon>
        <taxon>Alternaria sect. Alternaria</taxon>
        <taxon>Alternaria alternata complex</taxon>
    </lineage>
</organism>
<evidence type="ECO:0000313" key="2">
    <source>
        <dbReference type="Proteomes" id="UP000077248"/>
    </source>
</evidence>
<sequence>MASALHARASIQTVALGRRREGSPSRIAPVALSPVKAQTALHRPTSRTTLLRGRRLRLPGSTRRFRRRRASSMSTCHLFALYVHSTHPYAAVADRLQAATPPVAKSPASNSAAAINNETYQQDGDYIKDIEINDLRNRYTLTKGATQKRVNNCFCCPLIV</sequence>
<accession>A0A177DGM8</accession>
<name>A0A177DGM8_ALTAL</name>
<evidence type="ECO:0000313" key="1">
    <source>
        <dbReference type="EMBL" id="OAG18242.1"/>
    </source>
</evidence>
<proteinExistence type="predicted"/>
<dbReference type="GeneID" id="29116298"/>
<dbReference type="AlphaFoldDB" id="A0A177DGM8"/>
<keyword evidence="2" id="KW-1185">Reference proteome</keyword>
<gene>
    <name evidence="1" type="ORF">CC77DRAFT_218532</name>
</gene>
<dbReference type="RefSeq" id="XP_018383663.1">
    <property type="nucleotide sequence ID" value="XM_018530704.1"/>
</dbReference>